<proteinExistence type="inferred from homology"/>
<dbReference type="PANTHER" id="PTHR47297:SF2">
    <property type="entry name" value="OS02G0606800 PROTEIN"/>
    <property type="match status" value="1"/>
</dbReference>
<evidence type="ECO:0000256" key="1">
    <source>
        <dbReference type="ARBA" id="ARBA00006336"/>
    </source>
</evidence>
<dbReference type="GO" id="GO:0019365">
    <property type="term" value="P:pyridine nucleotide salvage"/>
    <property type="evidence" value="ECO:0007669"/>
    <property type="project" value="InterPro"/>
</dbReference>
<sequence length="266" mass="29738">MVLKTVDLLKNEIPFEEESVVLSEDVKTGLVLVDIINGFCTIGAGNLAPTEPNSQINEMINESARLAKVFCNKKWPILAFLDSHHPGKLEHPYPPHCIIGTDESNLVPALKWLQKEPNVTIRRKDCFDGYLGSMEEDGSNVFVDWVKNNQIKTILVVGICTDICVLDFVCSTLSARNRGFLTPLEEVIVYSGGCATFDFPVSIARDIKDAIAHPQVYIWLKEEELRSQETCRFVGWRNHDCSSSSYSSPNVFTSGFVTQSRMDVCS</sequence>
<dbReference type="CDD" id="cd00431">
    <property type="entry name" value="cysteine_hydrolases"/>
    <property type="match status" value="1"/>
</dbReference>
<evidence type="ECO:0000313" key="3">
    <source>
        <dbReference type="EMBL" id="THG11520.1"/>
    </source>
</evidence>
<accession>A0A4S4E681</accession>
<dbReference type="GO" id="GO:0008936">
    <property type="term" value="F:nicotinamidase activity"/>
    <property type="evidence" value="ECO:0007669"/>
    <property type="project" value="InterPro"/>
</dbReference>
<protein>
    <recommendedName>
        <fullName evidence="2">Isochorismatase-like domain-containing protein</fullName>
    </recommendedName>
</protein>
<evidence type="ECO:0000313" key="4">
    <source>
        <dbReference type="Proteomes" id="UP000306102"/>
    </source>
</evidence>
<dbReference type="InterPro" id="IPR036380">
    <property type="entry name" value="Isochorismatase-like_sf"/>
</dbReference>
<organism evidence="3 4">
    <name type="scientific">Camellia sinensis var. sinensis</name>
    <name type="common">China tea</name>
    <dbReference type="NCBI Taxonomy" id="542762"/>
    <lineage>
        <taxon>Eukaryota</taxon>
        <taxon>Viridiplantae</taxon>
        <taxon>Streptophyta</taxon>
        <taxon>Embryophyta</taxon>
        <taxon>Tracheophyta</taxon>
        <taxon>Spermatophyta</taxon>
        <taxon>Magnoliopsida</taxon>
        <taxon>eudicotyledons</taxon>
        <taxon>Gunneridae</taxon>
        <taxon>Pentapetalae</taxon>
        <taxon>asterids</taxon>
        <taxon>Ericales</taxon>
        <taxon>Theaceae</taxon>
        <taxon>Camellia</taxon>
    </lineage>
</organism>
<dbReference type="InterPro" id="IPR000868">
    <property type="entry name" value="Isochorismatase-like_dom"/>
</dbReference>
<name>A0A4S4E681_CAMSN</name>
<dbReference type="InterPro" id="IPR044717">
    <property type="entry name" value="NIC1"/>
</dbReference>
<comment type="caution">
    <text evidence="3">The sequence shown here is derived from an EMBL/GenBank/DDBJ whole genome shotgun (WGS) entry which is preliminary data.</text>
</comment>
<dbReference type="PANTHER" id="PTHR47297">
    <property type="match status" value="1"/>
</dbReference>
<keyword evidence="4" id="KW-1185">Reference proteome</keyword>
<dbReference type="AlphaFoldDB" id="A0A4S4E681"/>
<dbReference type="Pfam" id="PF00857">
    <property type="entry name" value="Isochorismatase"/>
    <property type="match status" value="1"/>
</dbReference>
<evidence type="ECO:0000259" key="2">
    <source>
        <dbReference type="Pfam" id="PF00857"/>
    </source>
</evidence>
<dbReference type="Gene3D" id="3.40.50.850">
    <property type="entry name" value="Isochorismatase-like"/>
    <property type="match status" value="1"/>
</dbReference>
<dbReference type="SUPFAM" id="SSF52499">
    <property type="entry name" value="Isochorismatase-like hydrolases"/>
    <property type="match status" value="1"/>
</dbReference>
<reference evidence="3 4" key="1">
    <citation type="journal article" date="2018" name="Proc. Natl. Acad. Sci. U.S.A.">
        <title>Draft genome sequence of Camellia sinensis var. sinensis provides insights into the evolution of the tea genome and tea quality.</title>
        <authorList>
            <person name="Wei C."/>
            <person name="Yang H."/>
            <person name="Wang S."/>
            <person name="Zhao J."/>
            <person name="Liu C."/>
            <person name="Gao L."/>
            <person name="Xia E."/>
            <person name="Lu Y."/>
            <person name="Tai Y."/>
            <person name="She G."/>
            <person name="Sun J."/>
            <person name="Cao H."/>
            <person name="Tong W."/>
            <person name="Gao Q."/>
            <person name="Li Y."/>
            <person name="Deng W."/>
            <person name="Jiang X."/>
            <person name="Wang W."/>
            <person name="Chen Q."/>
            <person name="Zhang S."/>
            <person name="Li H."/>
            <person name="Wu J."/>
            <person name="Wang P."/>
            <person name="Li P."/>
            <person name="Shi C."/>
            <person name="Zheng F."/>
            <person name="Jian J."/>
            <person name="Huang B."/>
            <person name="Shan D."/>
            <person name="Shi M."/>
            <person name="Fang C."/>
            <person name="Yue Y."/>
            <person name="Li F."/>
            <person name="Li D."/>
            <person name="Wei S."/>
            <person name="Han B."/>
            <person name="Jiang C."/>
            <person name="Yin Y."/>
            <person name="Xia T."/>
            <person name="Zhang Z."/>
            <person name="Bennetzen J.L."/>
            <person name="Zhao S."/>
            <person name="Wan X."/>
        </authorList>
    </citation>
    <scope>NUCLEOTIDE SEQUENCE [LARGE SCALE GENOMIC DNA]</scope>
    <source>
        <strain evidence="4">cv. Shuchazao</strain>
        <tissue evidence="3">Leaf</tissue>
    </source>
</reference>
<feature type="domain" description="Isochorismatase-like" evidence="2">
    <location>
        <begin position="29"/>
        <end position="198"/>
    </location>
</feature>
<comment type="similarity">
    <text evidence="1">Belongs to the isochorismatase family.</text>
</comment>
<dbReference type="EMBL" id="SDRB02007212">
    <property type="protein sequence ID" value="THG11520.1"/>
    <property type="molecule type" value="Genomic_DNA"/>
</dbReference>
<dbReference type="Proteomes" id="UP000306102">
    <property type="component" value="Unassembled WGS sequence"/>
</dbReference>
<gene>
    <name evidence="3" type="ORF">TEA_013017</name>
</gene>